<accession>A0A7W4ULT0</accession>
<dbReference type="Pfam" id="PF25595">
    <property type="entry name" value="Phage_TTP_16"/>
    <property type="match status" value="1"/>
</dbReference>
<proteinExistence type="predicted"/>
<comment type="caution">
    <text evidence="1">The sequence shown here is derived from an EMBL/GenBank/DDBJ whole genome shotgun (WGS) entry which is preliminary data.</text>
</comment>
<keyword evidence="2" id="KW-1185">Reference proteome</keyword>
<protein>
    <submittedName>
        <fullName evidence="1">Uncharacterized protein</fullName>
    </submittedName>
</protein>
<name>A0A7W4ULT0_9MICO</name>
<evidence type="ECO:0000313" key="1">
    <source>
        <dbReference type="EMBL" id="MBB2956786.1"/>
    </source>
</evidence>
<dbReference type="Proteomes" id="UP000545286">
    <property type="component" value="Unassembled WGS sequence"/>
</dbReference>
<reference evidence="1 2" key="1">
    <citation type="submission" date="2020-08" db="EMBL/GenBank/DDBJ databases">
        <title>Sequencing the genomes of 1000 actinobacteria strains.</title>
        <authorList>
            <person name="Klenk H.-P."/>
        </authorList>
    </citation>
    <scope>NUCLEOTIDE SEQUENCE [LARGE SCALE GENOMIC DNA]</scope>
    <source>
        <strain evidence="1 2">DSM 20419</strain>
    </source>
</reference>
<organism evidence="1 2">
    <name type="scientific">Pseudoclavibacter helvolus</name>
    <dbReference type="NCBI Taxonomy" id="255205"/>
    <lineage>
        <taxon>Bacteria</taxon>
        <taxon>Bacillati</taxon>
        <taxon>Actinomycetota</taxon>
        <taxon>Actinomycetes</taxon>
        <taxon>Micrococcales</taxon>
        <taxon>Microbacteriaceae</taxon>
        <taxon>Pseudoclavibacter</taxon>
    </lineage>
</organism>
<dbReference type="EMBL" id="JACHWJ010000001">
    <property type="protein sequence ID" value="MBB2956786.1"/>
    <property type="molecule type" value="Genomic_DNA"/>
</dbReference>
<dbReference type="InterPro" id="IPR058009">
    <property type="entry name" value="TTP_Phage_16"/>
</dbReference>
<evidence type="ECO:0000313" key="2">
    <source>
        <dbReference type="Proteomes" id="UP000545286"/>
    </source>
</evidence>
<dbReference type="AlphaFoldDB" id="A0A7W4ULT0"/>
<sequence length="169" mass="18364">MITKTPPEKAVRGLGNLLILWIPADGIASADMKPTKAELEDETSVDITYSHVPDGFVATPGFEMIPDDRLTFPQRREEKGLATDTAVSTIVYGGPEPVADPLLLEGAEGFLAVRDAVPHNQEIAATDEWDIHPVEVKTKVKSPHTNAIRSKVVTYGYRSEVLKDITATA</sequence>
<gene>
    <name evidence="1" type="ORF">FHX72_000898</name>
</gene>
<dbReference type="RefSeq" id="WP_183623210.1">
    <property type="nucleotide sequence ID" value="NZ_JACHWJ010000001.1"/>
</dbReference>